<organism evidence="1 2">
    <name type="scientific">Vibrio algicola</name>
    <dbReference type="NCBI Taxonomy" id="2662262"/>
    <lineage>
        <taxon>Bacteria</taxon>
        <taxon>Pseudomonadati</taxon>
        <taxon>Pseudomonadota</taxon>
        <taxon>Gammaproteobacteria</taxon>
        <taxon>Vibrionales</taxon>
        <taxon>Vibrionaceae</taxon>
        <taxon>Vibrio</taxon>
    </lineage>
</organism>
<dbReference type="AlphaFoldDB" id="A0A5Q0TIY1"/>
<dbReference type="RefSeq" id="WP_153448959.1">
    <property type="nucleotide sequence ID" value="NZ_CP045700.1"/>
</dbReference>
<gene>
    <name evidence="1" type="ORF">GFB47_15960</name>
</gene>
<protein>
    <submittedName>
        <fullName evidence="1">Uncharacterized protein</fullName>
    </submittedName>
</protein>
<sequence>MTELMTPQENALATFKSNLHLPNGGFHALIVELAREFQLPFHTVKPVLKKSQKVVEKKITNDFENIAEHDLSQENWLALIRSALITLVEQNVPLMVSLTQNQDYNDAIAIMAKASITHSEQQQVLEHLAMAYEMQVYKPLTAMLYTSILYWKISDDLYQVTPQTQQEFSGYPQHLEAINHLLKLSEQVKAMKLTD</sequence>
<keyword evidence="2" id="KW-1185">Reference proteome</keyword>
<evidence type="ECO:0000313" key="1">
    <source>
        <dbReference type="EMBL" id="QGA66870.1"/>
    </source>
</evidence>
<reference evidence="1 2" key="1">
    <citation type="submission" date="2019-10" db="EMBL/GenBank/DDBJ databases">
        <title>Vibrio sp. nov., isolated from Coralline algae surface.</title>
        <authorList>
            <person name="Geng Y."/>
            <person name="Zhang X."/>
        </authorList>
    </citation>
    <scope>NUCLEOTIDE SEQUENCE [LARGE SCALE GENOMIC DNA]</scope>
    <source>
        <strain evidence="1 2">SM1977</strain>
    </source>
</reference>
<evidence type="ECO:0000313" key="2">
    <source>
        <dbReference type="Proteomes" id="UP000348942"/>
    </source>
</evidence>
<accession>A0A5Q0TIY1</accession>
<dbReference type="Proteomes" id="UP000348942">
    <property type="component" value="Chromosome 2"/>
</dbReference>
<proteinExistence type="predicted"/>
<name>A0A5Q0TIY1_9VIBR</name>
<dbReference type="EMBL" id="CP045700">
    <property type="protein sequence ID" value="QGA66870.1"/>
    <property type="molecule type" value="Genomic_DNA"/>
</dbReference>